<dbReference type="InterPro" id="IPR036388">
    <property type="entry name" value="WH-like_DNA-bd_sf"/>
</dbReference>
<dbReference type="Gene3D" id="1.10.10.10">
    <property type="entry name" value="Winged helix-like DNA-binding domain superfamily/Winged helix DNA-binding domain"/>
    <property type="match status" value="1"/>
</dbReference>
<evidence type="ECO:0000313" key="3">
    <source>
        <dbReference type="EMBL" id="SEQ95871.1"/>
    </source>
</evidence>
<reference evidence="4" key="1">
    <citation type="submission" date="2016-10" db="EMBL/GenBank/DDBJ databases">
        <authorList>
            <person name="Varghese N."/>
            <person name="Submissions S."/>
        </authorList>
    </citation>
    <scope>NUCLEOTIDE SEQUENCE [LARGE SCALE GENOMIC DNA]</scope>
    <source>
        <strain evidence="4">DSM 44260</strain>
    </source>
</reference>
<dbReference type="SUPFAM" id="SSF88659">
    <property type="entry name" value="Sigma3 and sigma4 domains of RNA polymerase sigma factors"/>
    <property type="match status" value="1"/>
</dbReference>
<evidence type="ECO:0000313" key="4">
    <source>
        <dbReference type="Proteomes" id="UP000199051"/>
    </source>
</evidence>
<dbReference type="STRING" id="155974.SAMN04487818_10183"/>
<name>A0A1H9K9R7_9PSEU</name>
<keyword evidence="4" id="KW-1185">Reference proteome</keyword>
<protein>
    <submittedName>
        <fullName evidence="3">Sigma-70, region 4</fullName>
    </submittedName>
</protein>
<organism evidence="3 4">
    <name type="scientific">Actinokineospora terrae</name>
    <dbReference type="NCBI Taxonomy" id="155974"/>
    <lineage>
        <taxon>Bacteria</taxon>
        <taxon>Bacillati</taxon>
        <taxon>Actinomycetota</taxon>
        <taxon>Actinomycetes</taxon>
        <taxon>Pseudonocardiales</taxon>
        <taxon>Pseudonocardiaceae</taxon>
        <taxon>Actinokineospora</taxon>
    </lineage>
</organism>
<sequence length="92" mass="10005">MVAAAVRPTGMRTPKTPHGGRLVIPDPRGDATGQMAVLTPLQLRILHLRVVDGHTAEQVAIKLDMSPSAVRITQHRALQRLREQLRAAGETT</sequence>
<dbReference type="AlphaFoldDB" id="A0A1H9K9R7"/>
<dbReference type="EMBL" id="FOGI01000001">
    <property type="protein sequence ID" value="SEQ95871.1"/>
    <property type="molecule type" value="Genomic_DNA"/>
</dbReference>
<dbReference type="Proteomes" id="UP000199051">
    <property type="component" value="Unassembled WGS sequence"/>
</dbReference>
<feature type="domain" description="RNA polymerase sigma-70 region 4" evidence="2">
    <location>
        <begin position="35"/>
        <end position="83"/>
    </location>
</feature>
<dbReference type="Pfam" id="PF04545">
    <property type="entry name" value="Sigma70_r4"/>
    <property type="match status" value="1"/>
</dbReference>
<dbReference type="InterPro" id="IPR013324">
    <property type="entry name" value="RNA_pol_sigma_r3/r4-like"/>
</dbReference>
<gene>
    <name evidence="3" type="ORF">SAMN04487818_10183</name>
</gene>
<proteinExistence type="predicted"/>
<dbReference type="InterPro" id="IPR007630">
    <property type="entry name" value="RNA_pol_sigma70_r4"/>
</dbReference>
<evidence type="ECO:0000256" key="1">
    <source>
        <dbReference type="SAM" id="MobiDB-lite"/>
    </source>
</evidence>
<dbReference type="GO" id="GO:0006352">
    <property type="term" value="P:DNA-templated transcription initiation"/>
    <property type="evidence" value="ECO:0007669"/>
    <property type="project" value="InterPro"/>
</dbReference>
<evidence type="ECO:0000259" key="2">
    <source>
        <dbReference type="Pfam" id="PF04545"/>
    </source>
</evidence>
<accession>A0A1H9K9R7</accession>
<dbReference type="GO" id="GO:0003700">
    <property type="term" value="F:DNA-binding transcription factor activity"/>
    <property type="evidence" value="ECO:0007669"/>
    <property type="project" value="InterPro"/>
</dbReference>
<feature type="region of interest" description="Disordered" evidence="1">
    <location>
        <begin position="1"/>
        <end position="28"/>
    </location>
</feature>